<dbReference type="InterPro" id="IPR003788">
    <property type="entry name" value="NDUFAF7"/>
</dbReference>
<dbReference type="AlphaFoldDB" id="A0A1E3W365"/>
<dbReference type="GO" id="GO:0032259">
    <property type="term" value="P:methylation"/>
    <property type="evidence" value="ECO:0007669"/>
    <property type="project" value="UniProtKB-KW"/>
</dbReference>
<keyword evidence="1" id="KW-0489">Methyltransferase</keyword>
<keyword evidence="2" id="KW-0808">Transferase</keyword>
<dbReference type="Gene3D" id="3.40.50.12710">
    <property type="match status" value="1"/>
</dbReference>
<reference evidence="3 4" key="1">
    <citation type="journal article" date="2016" name="Environ. Microbiol.">
        <title>New Methyloceanibacter diversity from North Sea sediments includes methanotroph containing solely the soluble methane monooxygenase.</title>
        <authorList>
            <person name="Vekeman B."/>
            <person name="Kerckhof F.M."/>
            <person name="Cremers G."/>
            <person name="de Vos P."/>
            <person name="Vandamme P."/>
            <person name="Boon N."/>
            <person name="Op den Camp H.J."/>
            <person name="Heylen K."/>
        </authorList>
    </citation>
    <scope>NUCLEOTIDE SEQUENCE [LARGE SCALE GENOMIC DNA]</scope>
    <source>
        <strain evidence="3 4">R-67175</strain>
    </source>
</reference>
<dbReference type="RefSeq" id="WP_083239095.1">
    <property type="nucleotide sequence ID" value="NZ_LPWF01000016.1"/>
</dbReference>
<sequence>MSAARSSQSPQSSLLAARLKARIARGGPISVADYMETCLADATAGYYPSRQPIGAAGDFITAPEVSQIFGELLGLWAVAAWQSMGEPRDVIVAELGPGRGTLMADALRTWKSVPGFLADVSVALVETSPVLRETQRVALHGAEVPIHWYDDLAGLPQGPLIVIANEFVDALPVRQLIWRDGQWRERAVTIGRNGGFAFCEGPAVRNENLQQVAHALQVPDDSILEVRPAAAAFISALAARAAAVPLAALIVDYGHTETACGDTLQAVWRHKYADPLSHPGEVDLTAHVDFAALKDSASAHGLTAYGPMPQGEFLLKLGLEARRDRLCEMASPEQREEIASAVSRLADPQAMGLLFKALALTSAGLAPPPPFGEI</sequence>
<dbReference type="PANTHER" id="PTHR12049">
    <property type="entry name" value="PROTEIN ARGININE METHYLTRANSFERASE NDUFAF7, MITOCHONDRIAL"/>
    <property type="match status" value="1"/>
</dbReference>
<evidence type="ECO:0000313" key="4">
    <source>
        <dbReference type="Proteomes" id="UP000094472"/>
    </source>
</evidence>
<proteinExistence type="predicted"/>
<comment type="caution">
    <text evidence="3">The sequence shown here is derived from an EMBL/GenBank/DDBJ whole genome shotgun (WGS) entry which is preliminary data.</text>
</comment>
<dbReference type="Proteomes" id="UP000094472">
    <property type="component" value="Unassembled WGS sequence"/>
</dbReference>
<keyword evidence="4" id="KW-1185">Reference proteome</keyword>
<protein>
    <recommendedName>
        <fullName evidence="5">ATP synthase subunit beta</fullName>
    </recommendedName>
</protein>
<dbReference type="GO" id="GO:0035243">
    <property type="term" value="F:protein-arginine omega-N symmetric methyltransferase activity"/>
    <property type="evidence" value="ECO:0007669"/>
    <property type="project" value="TreeGrafter"/>
</dbReference>
<dbReference type="InterPro" id="IPR029063">
    <property type="entry name" value="SAM-dependent_MTases_sf"/>
</dbReference>
<dbReference type="SUPFAM" id="SSF53335">
    <property type="entry name" value="S-adenosyl-L-methionine-dependent methyltransferases"/>
    <property type="match status" value="1"/>
</dbReference>
<evidence type="ECO:0008006" key="5">
    <source>
        <dbReference type="Google" id="ProtNLM"/>
    </source>
</evidence>
<dbReference type="OrthoDB" id="9794208at2"/>
<dbReference type="STRING" id="1774969.AUC69_08010"/>
<gene>
    <name evidence="3" type="ORF">AUC69_08010</name>
</gene>
<dbReference type="EMBL" id="LPWF01000016">
    <property type="protein sequence ID" value="ODR99576.1"/>
    <property type="molecule type" value="Genomic_DNA"/>
</dbReference>
<dbReference type="InterPro" id="IPR038375">
    <property type="entry name" value="NDUFAF7_sf"/>
</dbReference>
<dbReference type="PANTHER" id="PTHR12049:SF7">
    <property type="entry name" value="PROTEIN ARGININE METHYLTRANSFERASE NDUFAF7, MITOCHONDRIAL"/>
    <property type="match status" value="1"/>
</dbReference>
<accession>A0A1E3W365</accession>
<organism evidence="3 4">
    <name type="scientific">Methyloceanibacter superfactus</name>
    <dbReference type="NCBI Taxonomy" id="1774969"/>
    <lineage>
        <taxon>Bacteria</taxon>
        <taxon>Pseudomonadati</taxon>
        <taxon>Pseudomonadota</taxon>
        <taxon>Alphaproteobacteria</taxon>
        <taxon>Hyphomicrobiales</taxon>
        <taxon>Hyphomicrobiaceae</taxon>
        <taxon>Methyloceanibacter</taxon>
    </lineage>
</organism>
<name>A0A1E3W365_9HYPH</name>
<evidence type="ECO:0000256" key="2">
    <source>
        <dbReference type="ARBA" id="ARBA00022679"/>
    </source>
</evidence>
<evidence type="ECO:0000313" key="3">
    <source>
        <dbReference type="EMBL" id="ODR99576.1"/>
    </source>
</evidence>
<dbReference type="Pfam" id="PF02636">
    <property type="entry name" value="Methyltransf_28"/>
    <property type="match status" value="1"/>
</dbReference>
<evidence type="ECO:0000256" key="1">
    <source>
        <dbReference type="ARBA" id="ARBA00022603"/>
    </source>
</evidence>